<comment type="caution">
    <text evidence="2">The sequence shown here is derived from an EMBL/GenBank/DDBJ whole genome shotgun (WGS) entry which is preliminary data.</text>
</comment>
<feature type="domain" description="PWWP" evidence="1">
    <location>
        <begin position="13"/>
        <end position="70"/>
    </location>
</feature>
<sequence>MCDQTEISYSDEEVVWVKLGGCWWPGEVVAQDKVSPDVLRSFRKPPIATVKFFQEDAYEYVKNVNSIYKIETSARDVLAKRTTSYHGFYGKICGHVGSVKRKSKRNCVCMMNVALVDVVCDLLSPNCIK</sequence>
<dbReference type="EMBL" id="JTDY01000622">
    <property type="protein sequence ID" value="KOB76435.1"/>
    <property type="molecule type" value="Genomic_DNA"/>
</dbReference>
<proteinExistence type="predicted"/>
<evidence type="ECO:0000313" key="2">
    <source>
        <dbReference type="EMBL" id="KOB76435.1"/>
    </source>
</evidence>
<dbReference type="AlphaFoldDB" id="A0A0L7LLX4"/>
<reference evidence="2 3" key="1">
    <citation type="journal article" date="2015" name="Genome Biol. Evol.">
        <title>The genome of winter moth (Operophtera brumata) provides a genomic perspective on sexual dimorphism and phenology.</title>
        <authorList>
            <person name="Derks M.F."/>
            <person name="Smit S."/>
            <person name="Salis L."/>
            <person name="Schijlen E."/>
            <person name="Bossers A."/>
            <person name="Mateman C."/>
            <person name="Pijl A.S."/>
            <person name="de Ridder D."/>
            <person name="Groenen M.A."/>
            <person name="Visser M.E."/>
            <person name="Megens H.J."/>
        </authorList>
    </citation>
    <scope>NUCLEOTIDE SEQUENCE [LARGE SCALE GENOMIC DNA]</scope>
    <source>
        <strain evidence="2">WM2013NL</strain>
        <tissue evidence="2">Head and thorax</tissue>
    </source>
</reference>
<protein>
    <recommendedName>
        <fullName evidence="1">PWWP domain-containing protein</fullName>
    </recommendedName>
</protein>
<dbReference type="InterPro" id="IPR000313">
    <property type="entry name" value="PWWP_dom"/>
</dbReference>
<dbReference type="Proteomes" id="UP000037510">
    <property type="component" value="Unassembled WGS sequence"/>
</dbReference>
<dbReference type="Pfam" id="PF00855">
    <property type="entry name" value="PWWP"/>
    <property type="match status" value="1"/>
</dbReference>
<gene>
    <name evidence="2" type="ORF">OBRU01_05760</name>
</gene>
<dbReference type="SUPFAM" id="SSF63748">
    <property type="entry name" value="Tudor/PWWP/MBT"/>
    <property type="match status" value="1"/>
</dbReference>
<organism evidence="2 3">
    <name type="scientific">Operophtera brumata</name>
    <name type="common">Winter moth</name>
    <name type="synonym">Phalaena brumata</name>
    <dbReference type="NCBI Taxonomy" id="104452"/>
    <lineage>
        <taxon>Eukaryota</taxon>
        <taxon>Metazoa</taxon>
        <taxon>Ecdysozoa</taxon>
        <taxon>Arthropoda</taxon>
        <taxon>Hexapoda</taxon>
        <taxon>Insecta</taxon>
        <taxon>Pterygota</taxon>
        <taxon>Neoptera</taxon>
        <taxon>Endopterygota</taxon>
        <taxon>Lepidoptera</taxon>
        <taxon>Glossata</taxon>
        <taxon>Ditrysia</taxon>
        <taxon>Geometroidea</taxon>
        <taxon>Geometridae</taxon>
        <taxon>Larentiinae</taxon>
        <taxon>Operophtera</taxon>
    </lineage>
</organism>
<evidence type="ECO:0000259" key="1">
    <source>
        <dbReference type="Pfam" id="PF00855"/>
    </source>
</evidence>
<dbReference type="CDD" id="cd05162">
    <property type="entry name" value="PWWP"/>
    <property type="match status" value="1"/>
</dbReference>
<name>A0A0L7LLX4_OPEBR</name>
<dbReference type="STRING" id="104452.A0A0L7LLX4"/>
<keyword evidence="3" id="KW-1185">Reference proteome</keyword>
<accession>A0A0L7LLX4</accession>
<evidence type="ECO:0000313" key="3">
    <source>
        <dbReference type="Proteomes" id="UP000037510"/>
    </source>
</evidence>
<dbReference type="Gene3D" id="2.30.30.140">
    <property type="match status" value="1"/>
</dbReference>